<feature type="domain" description="Trehalase-like N-terminal" evidence="2">
    <location>
        <begin position="4"/>
        <end position="126"/>
    </location>
</feature>
<dbReference type="Proteomes" id="UP001207654">
    <property type="component" value="Unassembled WGS sequence"/>
</dbReference>
<dbReference type="InterPro" id="IPR008928">
    <property type="entry name" value="6-hairpin_glycosidase_sf"/>
</dbReference>
<feature type="domain" description="GH15-like" evidence="1">
    <location>
        <begin position="217"/>
        <end position="580"/>
    </location>
</feature>
<keyword evidence="4" id="KW-1185">Reference proteome</keyword>
<dbReference type="RefSeq" id="WP_267537654.1">
    <property type="nucleotide sequence ID" value="NZ_JAPNKA010000001.1"/>
</dbReference>
<evidence type="ECO:0000259" key="1">
    <source>
        <dbReference type="Pfam" id="PF00723"/>
    </source>
</evidence>
<dbReference type="InterPro" id="IPR045582">
    <property type="entry name" value="Trehalase-like_N"/>
</dbReference>
<organism evidence="3 4">
    <name type="scientific">Archangium lansingense</name>
    <dbReference type="NCBI Taxonomy" id="2995310"/>
    <lineage>
        <taxon>Bacteria</taxon>
        <taxon>Pseudomonadati</taxon>
        <taxon>Myxococcota</taxon>
        <taxon>Myxococcia</taxon>
        <taxon>Myxococcales</taxon>
        <taxon>Cystobacterineae</taxon>
        <taxon>Archangiaceae</taxon>
        <taxon>Archangium</taxon>
    </lineage>
</organism>
<accession>A0ABT4ADA8</accession>
<dbReference type="InterPro" id="IPR011613">
    <property type="entry name" value="GH15-like"/>
</dbReference>
<name>A0ABT4ADA8_9BACT</name>
<sequence>MPLRIEDYALIGDTQSAALVGKDGSIDWLCLPRFDADACFAALLGSEEDGRWLLAPSGDIRRVRRRYRAGTLVLETDFETDTGTLRVIDCMPPRGREPDLVREAVCLEGQVSVRMELAIRFGYGGRTPWVHRLDGRFTAMAGPDALTLLSDVPPRHEDATLRADFPLSAGQCARFLLTWHPSHEPVPLPIDAATAVQHTEEWWREWSSHCAYDGPWREQVLRSLIVLKALTYSPTGGIVAAPTTSLPEALGGVRNWDYRYCWLRDATFTLFALLNAGYHEEAQAWRDWLLRAVAGEPEEIQIMYGVSGERRLTEQELPWLSGYQGARPVRLGNAAVCQFQLDVFGEVLDCLHVARRSGVPPRDEGWGLQRHLLEFLESNWERPDEGIWEVRGPPQHFTHSKVMAWVAMDRAIKTVELFRLPGPVERWKELRARIHAQVCERGYDAGRGSFVQAYGSKELDAALLLIPQLGFLPPGDPRVVGTVDTIQRELCEGGLVRRYDTHRSEDGLPPGEGTFLACSFWLADALTLLCRLDEARTLFERLLSLSNDVGLLAEEYDPRTKRHLGNFPQAFSHVALINTAQNLTYPSCPLTERPGA</sequence>
<evidence type="ECO:0000313" key="4">
    <source>
        <dbReference type="Proteomes" id="UP001207654"/>
    </source>
</evidence>
<evidence type="ECO:0000313" key="3">
    <source>
        <dbReference type="EMBL" id="MCY1078894.1"/>
    </source>
</evidence>
<dbReference type="PANTHER" id="PTHR31616:SF0">
    <property type="entry name" value="GLUCAN 1,4-ALPHA-GLUCOSIDASE"/>
    <property type="match status" value="1"/>
</dbReference>
<dbReference type="PANTHER" id="PTHR31616">
    <property type="entry name" value="TREHALASE"/>
    <property type="match status" value="1"/>
</dbReference>
<dbReference type="Pfam" id="PF00723">
    <property type="entry name" value="Glyco_hydro_15"/>
    <property type="match status" value="1"/>
</dbReference>
<gene>
    <name evidence="3" type="ORF">OV287_30985</name>
</gene>
<proteinExistence type="predicted"/>
<keyword evidence="3" id="KW-0378">Hydrolase</keyword>
<protein>
    <submittedName>
        <fullName evidence="3">Glycoside hydrolase family 15 protein</fullName>
    </submittedName>
</protein>
<dbReference type="Pfam" id="PF19291">
    <property type="entry name" value="TREH_N"/>
    <property type="match status" value="1"/>
</dbReference>
<dbReference type="Gene3D" id="1.50.10.10">
    <property type="match status" value="1"/>
</dbReference>
<comment type="caution">
    <text evidence="3">The sequence shown here is derived from an EMBL/GenBank/DDBJ whole genome shotgun (WGS) entry which is preliminary data.</text>
</comment>
<dbReference type="GO" id="GO:0016787">
    <property type="term" value="F:hydrolase activity"/>
    <property type="evidence" value="ECO:0007669"/>
    <property type="project" value="UniProtKB-KW"/>
</dbReference>
<evidence type="ECO:0000259" key="2">
    <source>
        <dbReference type="Pfam" id="PF19291"/>
    </source>
</evidence>
<dbReference type="SUPFAM" id="SSF48208">
    <property type="entry name" value="Six-hairpin glycosidases"/>
    <property type="match status" value="1"/>
</dbReference>
<dbReference type="EMBL" id="JAPNKA010000001">
    <property type="protein sequence ID" value="MCY1078894.1"/>
    <property type="molecule type" value="Genomic_DNA"/>
</dbReference>
<dbReference type="InterPro" id="IPR012341">
    <property type="entry name" value="6hp_glycosidase-like_sf"/>
</dbReference>
<reference evidence="3 4" key="1">
    <citation type="submission" date="2022-11" db="EMBL/GenBank/DDBJ databases">
        <title>Minimal conservation of predation-associated metabolite biosynthetic gene clusters underscores biosynthetic potential of Myxococcota including descriptions for ten novel species: Archangium lansinium sp. nov., Myxococcus landrumus sp. nov., Nannocystis bai.</title>
        <authorList>
            <person name="Ahearne A."/>
            <person name="Stevens C."/>
            <person name="Phillips K."/>
        </authorList>
    </citation>
    <scope>NUCLEOTIDE SEQUENCE [LARGE SCALE GENOMIC DNA]</scope>
    <source>
        <strain evidence="3 4">MIWBW</strain>
    </source>
</reference>